<protein>
    <submittedName>
        <fullName evidence="5">Cna B-type domain-containing protein</fullName>
    </submittedName>
</protein>
<evidence type="ECO:0000256" key="1">
    <source>
        <dbReference type="ARBA" id="ARBA00004196"/>
    </source>
</evidence>
<dbReference type="Gene3D" id="3.80.10.10">
    <property type="entry name" value="Ribonuclease Inhibitor"/>
    <property type="match status" value="3"/>
</dbReference>
<feature type="domain" description="F5/8 type C" evidence="4">
    <location>
        <begin position="71"/>
        <end position="223"/>
    </location>
</feature>
<dbReference type="SUPFAM" id="SSF52058">
    <property type="entry name" value="L domain-like"/>
    <property type="match status" value="1"/>
</dbReference>
<accession>A0A412BUP9</accession>
<evidence type="ECO:0000256" key="2">
    <source>
        <dbReference type="ARBA" id="ARBA00023295"/>
    </source>
</evidence>
<evidence type="ECO:0000313" key="5">
    <source>
        <dbReference type="EMBL" id="RGQ63501.1"/>
    </source>
</evidence>
<dbReference type="InterPro" id="IPR042229">
    <property type="entry name" value="Listeria/Bacterioides_rpt_sf"/>
</dbReference>
<dbReference type="InterPro" id="IPR008454">
    <property type="entry name" value="Collagen-bd_Cna-like_B-typ_dom"/>
</dbReference>
<evidence type="ECO:0000259" key="4">
    <source>
        <dbReference type="PROSITE" id="PS50022"/>
    </source>
</evidence>
<evidence type="ECO:0000313" key="6">
    <source>
        <dbReference type="Proteomes" id="UP000286137"/>
    </source>
</evidence>
<proteinExistence type="predicted"/>
<dbReference type="InterPro" id="IPR000421">
    <property type="entry name" value="FA58C"/>
</dbReference>
<dbReference type="GO" id="GO:0016798">
    <property type="term" value="F:hydrolase activity, acting on glycosyl bonds"/>
    <property type="evidence" value="ECO:0007669"/>
    <property type="project" value="UniProtKB-KW"/>
</dbReference>
<dbReference type="InterPro" id="IPR053139">
    <property type="entry name" value="Surface_bspA-like"/>
</dbReference>
<dbReference type="Pfam" id="PF00754">
    <property type="entry name" value="F5_F8_type_C"/>
    <property type="match status" value="1"/>
</dbReference>
<keyword evidence="3" id="KW-1133">Transmembrane helix</keyword>
<dbReference type="PANTHER" id="PTHR45661">
    <property type="entry name" value="SURFACE ANTIGEN"/>
    <property type="match status" value="1"/>
</dbReference>
<organism evidence="5 6">
    <name type="scientific">Mediterraneibacter gnavus</name>
    <name type="common">Ruminococcus gnavus</name>
    <dbReference type="NCBI Taxonomy" id="33038"/>
    <lineage>
        <taxon>Bacteria</taxon>
        <taxon>Bacillati</taxon>
        <taxon>Bacillota</taxon>
        <taxon>Clostridia</taxon>
        <taxon>Lachnospirales</taxon>
        <taxon>Lachnospiraceae</taxon>
        <taxon>Mediterraneibacter</taxon>
    </lineage>
</organism>
<dbReference type="Gene3D" id="2.60.40.1140">
    <property type="entry name" value="Collagen-binding surface protein Cna, B-type domain"/>
    <property type="match status" value="4"/>
</dbReference>
<dbReference type="PROSITE" id="PS50022">
    <property type="entry name" value="FA58C_3"/>
    <property type="match status" value="1"/>
</dbReference>
<dbReference type="InterPro" id="IPR013378">
    <property type="entry name" value="InlB-like_B-rpt"/>
</dbReference>
<keyword evidence="3" id="KW-0812">Transmembrane</keyword>
<keyword evidence="2" id="KW-0378">Hydrolase</keyword>
<dbReference type="SUPFAM" id="SSF49785">
    <property type="entry name" value="Galactose-binding domain-like"/>
    <property type="match status" value="1"/>
</dbReference>
<dbReference type="InterPro" id="IPR008979">
    <property type="entry name" value="Galactose-bd-like_sf"/>
</dbReference>
<comment type="caution">
    <text evidence="5">The sequence shown here is derived from an EMBL/GenBank/DDBJ whole genome shotgun (WGS) entry which is preliminary data.</text>
</comment>
<dbReference type="GO" id="GO:0030313">
    <property type="term" value="C:cell envelope"/>
    <property type="evidence" value="ECO:0007669"/>
    <property type="project" value="UniProtKB-SubCell"/>
</dbReference>
<evidence type="ECO:0000256" key="3">
    <source>
        <dbReference type="SAM" id="Phobius"/>
    </source>
</evidence>
<sequence length="1720" mass="191591">MLRGYNCTEVIKNEKGVNEARNKTKTGGNEGMKKERKKVLLVWVMTLAMLFGVLQPAVGMNEVRAEEGTVSEQNEVGVKYEALPKEPMKTSATASSYQDSAQWGDGNASLAFDGDVNKGWHSQYDSKTGPHWIQWSLGGVHNIGRIAYQVKGTGANGRFKEIKVEVKNGEADWQTVKEETLADVGQGGSCNIDFDAVEATDVKITIKSSYNTYESGVLASAGELEVYKVVQEVPQGTVNAKINGVEVGGESLSDVITKSGVTDEITSIEFVSGTVTSEDLALLKAKEKGIFKTIETFKLNLSDTLKFVDKNGKNSKVLPNSAFYNFWALHTVELGGFEEIGSQAFENTSSLVSVSIPNAVKIQNRAFYNGKKIKELNLDHVKEIETEAFYQCNALTALNVPKVLKIGEKAFYGSKNLKELQLPATLETLGDSAFAVEQKNRRKLNVTSERVTPPVVTPGKNNPFAYAVNSTLTVPAEAREAYVNAERWGDPKNYKWCSLQLEKDMTATDTYYITYHWEDQDNLAGVRPNSVAPTLIDESSASYGADTQYRNVTIQPGPVGQDYQYEFTKVPRYNKRGEPAKWKLNPGSYSTNYEIKTEKTGDYEFKATYTLRTRKQDKTVSVNWVGGDAENRPEIKVQMKRQKWSNTSAYDEGEEITLNMQNNYTHTWENMVEYESGKDKYPYYPIYSIEEIRAVDGYEVTYSVEKNDKDVYPFDETGNIVITCTGEAIPEDVVKVNINKEREAGGTSLEDAVAKAGITADQVTSLEFVSGKVTAGDLEYIQKNVNQIQEFKCNLKNGLTYEDKKGAQSTVFPGWTFSEKASLTTVELGGFTDIGSYAFWKTKNLTSVKIEDAQIIKASAFSGAEKLTEVNIPNVTKISQWGFSKCRNLVTVNMPKVEKIGPGAFLASGYLNITLPASLKSISGAAFGVAESYGQPGEKVEFHVVMEGATPPTVEPEHNENSPFKDAAQTSTLEVPEGSEDTYLKSEFGDEEKGTWCNLPLKGISTDATVTFDVNGTLTTEKIPVGEMIGDKLPENPEKNGFVFTGWNTAKDGSGQEVTDQTVVEGDMTVFAVFDDLKATDTWTLVYHWEDQDNLAGVRPALLTPRLIDESSSAHAADTQGNNVTFSPGPAPQDYVYTFENVPRYNKIGEKAQWRVSPGIPAKNYKITLEEAGEHAYKATYALNVRKQDKTVKVEWAGGDEANRPEIKVRFVKRGFINDWVTEIEEVVLNEENGYTHTWKDMVEYESGKEEYPYYPIYSIEAIETIDGYETTYSVEKMKDEDVYPFDENGQLVITNTAIDKQAPNVSVKGEGNGDRFRKITGIAVHDTEGVKELKVNNTITVINSKYKYLTDIEKLGVKEGENTAVVTDNAGNAKSVTFYYDTTAPTFNWIVDNKTQAQSKEVRLETSEEIQLPDEGWSLKGEENGVFVYVKTFYANWKDKNFTVTDLAGNVSEPQFVEVKRIDNSRPTVVELTQDITDWTNKDVTVTIKTSTDCVAPEGWKQVNKRTFTKVFNANGEYSVTLTSVTGLTGDAHLFSITNIDKEAPVIDYAAIESANGYRKEIPVNEGEEYTEEKLVEMFTKPEWVSDNSGTATFKVDKWGLEHGLDGYQPFTSKTPGEYKVRFYAYDAAGNNSSFDVYVKVLEPEVEERTTTVNYTVFIDGRVRTGQWTHTGTETGEFRFDLSMVKEDLPASYELEEGEEGYRMLQYGDTTSVTFYLTR</sequence>
<dbReference type="SUPFAM" id="SSF49478">
    <property type="entry name" value="Cna protein B-type domain"/>
    <property type="match status" value="1"/>
</dbReference>
<dbReference type="Pfam" id="PF05738">
    <property type="entry name" value="Cna_B"/>
    <property type="match status" value="2"/>
</dbReference>
<keyword evidence="3" id="KW-0472">Membrane</keyword>
<dbReference type="Pfam" id="PF13306">
    <property type="entry name" value="LRR_5"/>
    <property type="match status" value="2"/>
</dbReference>
<dbReference type="InterPro" id="IPR026906">
    <property type="entry name" value="LRR_5"/>
</dbReference>
<feature type="transmembrane region" description="Helical" evidence="3">
    <location>
        <begin position="39"/>
        <end position="58"/>
    </location>
</feature>
<dbReference type="InterPro" id="IPR032675">
    <property type="entry name" value="LRR_dom_sf"/>
</dbReference>
<dbReference type="PANTHER" id="PTHR45661:SF3">
    <property type="entry name" value="IG-LIKE DOMAIN-CONTAINING PROTEIN"/>
    <property type="match status" value="1"/>
</dbReference>
<dbReference type="Pfam" id="PF09479">
    <property type="entry name" value="Flg_new"/>
    <property type="match status" value="1"/>
</dbReference>
<keyword evidence="2" id="KW-0326">Glycosidase</keyword>
<dbReference type="Gene3D" id="2.60.120.260">
    <property type="entry name" value="Galactose-binding domain-like"/>
    <property type="match status" value="1"/>
</dbReference>
<reference evidence="5 6" key="1">
    <citation type="submission" date="2018-08" db="EMBL/GenBank/DDBJ databases">
        <title>A genome reference for cultivated species of the human gut microbiota.</title>
        <authorList>
            <person name="Zou Y."/>
            <person name="Xue W."/>
            <person name="Luo G."/>
        </authorList>
    </citation>
    <scope>NUCLEOTIDE SEQUENCE [LARGE SCALE GENOMIC DNA]</scope>
    <source>
        <strain evidence="5 6">AF27-4BH</strain>
    </source>
</reference>
<gene>
    <name evidence="5" type="ORF">DWY88_13610</name>
</gene>
<comment type="subcellular location">
    <subcellularLocation>
        <location evidence="1">Cell envelope</location>
    </subcellularLocation>
</comment>
<name>A0A412BUP9_MEDGN</name>
<dbReference type="EMBL" id="QRTJ01000033">
    <property type="protein sequence ID" value="RGQ63501.1"/>
    <property type="molecule type" value="Genomic_DNA"/>
</dbReference>
<dbReference type="Proteomes" id="UP000286137">
    <property type="component" value="Unassembled WGS sequence"/>
</dbReference>
<dbReference type="Gene3D" id="2.60.40.4270">
    <property type="entry name" value="Listeria-Bacteroides repeat domain"/>
    <property type="match status" value="1"/>
</dbReference>